<evidence type="ECO:0000256" key="3">
    <source>
        <dbReference type="ARBA" id="ARBA00022679"/>
    </source>
</evidence>
<evidence type="ECO:0000256" key="7">
    <source>
        <dbReference type="ARBA" id="ARBA00023014"/>
    </source>
</evidence>
<reference evidence="10 11" key="1">
    <citation type="submission" date="2024-08" db="EMBL/GenBank/DDBJ databases">
        <title>Whole-genome sequencing of halo(alkali)philic microorganisms from hypersaline lakes.</title>
        <authorList>
            <person name="Sorokin D.Y."/>
            <person name="Merkel A.Y."/>
            <person name="Messina E."/>
            <person name="Yakimov M."/>
        </authorList>
    </citation>
    <scope>NUCLEOTIDE SEQUENCE [LARGE SCALE GENOMIC DNA]</scope>
    <source>
        <strain evidence="10 11">AB-hyl4</strain>
    </source>
</reference>
<dbReference type="Gene3D" id="1.10.260.50">
    <property type="match status" value="1"/>
</dbReference>
<dbReference type="Gene3D" id="3.40.640.10">
    <property type="entry name" value="Type I PLP-dependent aspartate aminotransferase-like (Major domain)"/>
    <property type="match status" value="1"/>
</dbReference>
<dbReference type="PIRSF" id="PIRSF005572">
    <property type="entry name" value="NifS"/>
    <property type="match status" value="1"/>
</dbReference>
<name>A0ABV4U0N3_9BACT</name>
<dbReference type="RefSeq" id="WP_425343668.1">
    <property type="nucleotide sequence ID" value="NZ_JBGUBD010000001.1"/>
</dbReference>
<evidence type="ECO:0000256" key="4">
    <source>
        <dbReference type="ARBA" id="ARBA00022723"/>
    </source>
</evidence>
<dbReference type="Proteomes" id="UP001575105">
    <property type="component" value="Unassembled WGS sequence"/>
</dbReference>
<keyword evidence="7" id="KW-0411">Iron-sulfur</keyword>
<keyword evidence="11" id="KW-1185">Reference proteome</keyword>
<comment type="caution">
    <text evidence="10">The sequence shown here is derived from an EMBL/GenBank/DDBJ whole genome shotgun (WGS) entry which is preliminary data.</text>
</comment>
<evidence type="ECO:0000313" key="10">
    <source>
        <dbReference type="EMBL" id="MFA9476740.1"/>
    </source>
</evidence>
<keyword evidence="5" id="KW-0663">Pyridoxal phosphate</keyword>
<dbReference type="SUPFAM" id="SSF53383">
    <property type="entry name" value="PLP-dependent transferases"/>
    <property type="match status" value="1"/>
</dbReference>
<comment type="cofactor">
    <cofactor evidence="1">
        <name>pyridoxal 5'-phosphate</name>
        <dbReference type="ChEBI" id="CHEBI:597326"/>
    </cofactor>
</comment>
<dbReference type="InterPro" id="IPR016454">
    <property type="entry name" value="Cysteine_dSase"/>
</dbReference>
<proteinExistence type="inferred from homology"/>
<dbReference type="InterPro" id="IPR015421">
    <property type="entry name" value="PyrdxlP-dep_Trfase_major"/>
</dbReference>
<comment type="similarity">
    <text evidence="2">Belongs to the class-V pyridoxal-phosphate-dependent aminotransferase family. NifS/IscS subfamily.</text>
</comment>
<dbReference type="Gene3D" id="3.90.1150.10">
    <property type="entry name" value="Aspartate Aminotransferase, domain 1"/>
    <property type="match status" value="1"/>
</dbReference>
<protein>
    <submittedName>
        <fullName evidence="10">Cysteine desulfurase family protein</fullName>
    </submittedName>
</protein>
<evidence type="ECO:0000256" key="1">
    <source>
        <dbReference type="ARBA" id="ARBA00001933"/>
    </source>
</evidence>
<keyword evidence="3" id="KW-0808">Transferase</keyword>
<dbReference type="Pfam" id="PF00266">
    <property type="entry name" value="Aminotran_5"/>
    <property type="match status" value="1"/>
</dbReference>
<evidence type="ECO:0000256" key="8">
    <source>
        <dbReference type="ARBA" id="ARBA00050776"/>
    </source>
</evidence>
<dbReference type="PANTHER" id="PTHR11601">
    <property type="entry name" value="CYSTEINE DESULFURYLASE FAMILY MEMBER"/>
    <property type="match status" value="1"/>
</dbReference>
<evidence type="ECO:0000256" key="5">
    <source>
        <dbReference type="ARBA" id="ARBA00022898"/>
    </source>
</evidence>
<accession>A0ABV4U0N3</accession>
<gene>
    <name evidence="10" type="ORF">ACERK3_00400</name>
</gene>
<organism evidence="10 11">
    <name type="scientific">Natronomicrosphaera hydrolytica</name>
    <dbReference type="NCBI Taxonomy" id="3242702"/>
    <lineage>
        <taxon>Bacteria</taxon>
        <taxon>Pseudomonadati</taxon>
        <taxon>Planctomycetota</taxon>
        <taxon>Phycisphaerae</taxon>
        <taxon>Phycisphaerales</taxon>
        <taxon>Phycisphaeraceae</taxon>
        <taxon>Natronomicrosphaera</taxon>
    </lineage>
</organism>
<evidence type="ECO:0000259" key="9">
    <source>
        <dbReference type="Pfam" id="PF00266"/>
    </source>
</evidence>
<dbReference type="EMBL" id="JBGUBD010000001">
    <property type="protein sequence ID" value="MFA9476740.1"/>
    <property type="molecule type" value="Genomic_DNA"/>
</dbReference>
<keyword evidence="4" id="KW-0479">Metal-binding</keyword>
<dbReference type="PANTHER" id="PTHR11601:SF34">
    <property type="entry name" value="CYSTEINE DESULFURASE"/>
    <property type="match status" value="1"/>
</dbReference>
<evidence type="ECO:0000256" key="6">
    <source>
        <dbReference type="ARBA" id="ARBA00023004"/>
    </source>
</evidence>
<dbReference type="InterPro" id="IPR000192">
    <property type="entry name" value="Aminotrans_V_dom"/>
</dbReference>
<dbReference type="InterPro" id="IPR015424">
    <property type="entry name" value="PyrdxlP-dep_Trfase"/>
</dbReference>
<evidence type="ECO:0000313" key="11">
    <source>
        <dbReference type="Proteomes" id="UP001575105"/>
    </source>
</evidence>
<keyword evidence="6" id="KW-0408">Iron</keyword>
<comment type="catalytic activity">
    <reaction evidence="8">
        <text>(sulfur carrier)-H + L-cysteine = (sulfur carrier)-SH + L-alanine</text>
        <dbReference type="Rhea" id="RHEA:43892"/>
        <dbReference type="Rhea" id="RHEA-COMP:14737"/>
        <dbReference type="Rhea" id="RHEA-COMP:14739"/>
        <dbReference type="ChEBI" id="CHEBI:29917"/>
        <dbReference type="ChEBI" id="CHEBI:35235"/>
        <dbReference type="ChEBI" id="CHEBI:57972"/>
        <dbReference type="ChEBI" id="CHEBI:64428"/>
        <dbReference type="EC" id="2.8.1.7"/>
    </reaction>
</comment>
<feature type="domain" description="Aminotransferase class V" evidence="9">
    <location>
        <begin position="4"/>
        <end position="380"/>
    </location>
</feature>
<evidence type="ECO:0000256" key="2">
    <source>
        <dbReference type="ARBA" id="ARBA00006490"/>
    </source>
</evidence>
<dbReference type="InterPro" id="IPR015422">
    <property type="entry name" value="PyrdxlP-dep_Trfase_small"/>
</dbReference>
<sequence>MQWVYLDNNATTRPAPQVLDAIAEAHDQLWANPSSVHRFGQAVRQRLELARASVAKLIAAKPREIIFTSGGTEANNLALWGVLDRDDDTPPALITTTIEHSAVREPGEAMAQTGIVVEQVAVGRTGVVDATAVIDAARQHVDAGRVVLVSVQWANNETGTIQPVAAIGEGLQALRSGRRNAVTFHIDATQAVGKLPVDVHAVGADLLTLAAHKFHGPKGVGALYARRGVRLRPQQRGGPQEGERRGGTENTVGVIGMGVAADLARAFVADAEQVAALTALRDRFERELLAAVPGAVVNAGEPGVSRLWNTSNIAFPGLEAEAILLGLSEKGVCASAGAACSSGSLDPSPVLLAMGVPEPLAHGSVRFSISRATTAQEIDAAVQAVPEVVRRLGRTLPTGV</sequence>